<dbReference type="EMBL" id="JAPEUY010000010">
    <property type="protein sequence ID" value="KAJ4368864.1"/>
    <property type="molecule type" value="Genomic_DNA"/>
</dbReference>
<dbReference type="FunFam" id="1.10.405.10:FF:000003">
    <property type="entry name" value="Rab proteins geranylgeranyltransferase component A"/>
    <property type="match status" value="1"/>
</dbReference>
<gene>
    <name evidence="3" type="primary">MRS6</name>
    <name evidence="3" type="ORF">N0V83_005946</name>
</gene>
<dbReference type="Gene3D" id="3.50.50.60">
    <property type="entry name" value="FAD/NAD(P)-binding domain"/>
    <property type="match status" value="1"/>
</dbReference>
<dbReference type="PANTHER" id="PTHR11787">
    <property type="entry name" value="RAB GDP-DISSOCIATION INHIBITOR"/>
    <property type="match status" value="1"/>
</dbReference>
<evidence type="ECO:0000256" key="2">
    <source>
        <dbReference type="PIRNR" id="PIRNR037514"/>
    </source>
</evidence>
<dbReference type="InterPro" id="IPR018203">
    <property type="entry name" value="GDP_dissociation_inhibitor"/>
</dbReference>
<dbReference type="Gene3D" id="1.10.405.10">
    <property type="entry name" value="Guanine Nucleotide Dissociation Inhibitor, domain 1"/>
    <property type="match status" value="1"/>
</dbReference>
<dbReference type="PRINTS" id="PR00891">
    <property type="entry name" value="RABGDIREP"/>
</dbReference>
<dbReference type="SUPFAM" id="SSF54373">
    <property type="entry name" value="FAD-linked reductases, C-terminal domain"/>
    <property type="match status" value="1"/>
</dbReference>
<dbReference type="GO" id="GO:0005092">
    <property type="term" value="F:GDP-dissociation inhibitor activity"/>
    <property type="evidence" value="ECO:0007669"/>
    <property type="project" value="UniProtKB-UniRule"/>
</dbReference>
<dbReference type="GO" id="GO:0016192">
    <property type="term" value="P:vesicle-mediated transport"/>
    <property type="evidence" value="ECO:0007669"/>
    <property type="project" value="TreeGrafter"/>
</dbReference>
<dbReference type="GO" id="GO:0005829">
    <property type="term" value="C:cytosol"/>
    <property type="evidence" value="ECO:0007669"/>
    <property type="project" value="TreeGrafter"/>
</dbReference>
<keyword evidence="4" id="KW-1185">Reference proteome</keyword>
<evidence type="ECO:0000256" key="1">
    <source>
        <dbReference type="ARBA" id="ARBA00005593"/>
    </source>
</evidence>
<sequence length="513" mass="55503">METLDNTEWDVLIVGTGLQQSLLALALSRSGKKILHIDENDYYGGAEAAFSLREAEEWAQRVNDGTSSGAFSNVSIAKPETTESDPSAPALSVSRAYSLALSPQLIYARSSLIQYLVSSRVYRQLEFLAVGSWWVYSAGADSEASATSGDASRHGRLSKVPNGREDVFQDHDLDFKAKRSLMKFLRFIGEYEEQTELWEEHRRQPFPAFLSEQFKVPATLQAPLLALTLSPSSSGQTTTEYALPRIARHLRSIGVFGAGFGAVIPKWGGLSEITQVSCRACAVGGGVYVLGKGLSTASDSVFESTETGVKLSLKDGEAVTAKWVVGGNTTTTEKDTCCRSLTIVSSRLTALFPPIAEEAPAPACAVVIFPSGSLLLEEQVEDLPSVQVFVHSSDTGECPSGQSLLYACTSLSGEVGFKLLQQAVDALLSSVDVTPPPHILWSMRYQQQSSSGPESLPIAAGYRILQFPPPSMDLAFDDAVLDKVRELWQKIVSDDGGEFLVFQDREAYADADE</sequence>
<proteinExistence type="inferred from homology"/>
<comment type="caution">
    <text evidence="3">The sequence shown here is derived from an EMBL/GenBank/DDBJ whole genome shotgun (WGS) entry which is preliminary data.</text>
</comment>
<accession>A0A9W9CKR9</accession>
<dbReference type="Proteomes" id="UP001140560">
    <property type="component" value="Unassembled WGS sequence"/>
</dbReference>
<dbReference type="GO" id="GO:0005968">
    <property type="term" value="C:Rab-protein geranylgeranyltransferase complex"/>
    <property type="evidence" value="ECO:0007669"/>
    <property type="project" value="TreeGrafter"/>
</dbReference>
<dbReference type="PANTHER" id="PTHR11787:SF4">
    <property type="entry name" value="CHM, RAB ESCORT PROTEIN 1"/>
    <property type="match status" value="1"/>
</dbReference>
<dbReference type="OrthoDB" id="1923006at2759"/>
<organism evidence="3 4">
    <name type="scientific">Neocucurbitaria cava</name>
    <dbReference type="NCBI Taxonomy" id="798079"/>
    <lineage>
        <taxon>Eukaryota</taxon>
        <taxon>Fungi</taxon>
        <taxon>Dikarya</taxon>
        <taxon>Ascomycota</taxon>
        <taxon>Pezizomycotina</taxon>
        <taxon>Dothideomycetes</taxon>
        <taxon>Pleosporomycetidae</taxon>
        <taxon>Pleosporales</taxon>
        <taxon>Pleosporineae</taxon>
        <taxon>Cucurbitariaceae</taxon>
        <taxon>Neocucurbitaria</taxon>
    </lineage>
</organism>
<comment type="similarity">
    <text evidence="1 2">Belongs to the Rab GDI family.</text>
</comment>
<name>A0A9W9CKR9_9PLEO</name>
<dbReference type="InterPro" id="IPR036188">
    <property type="entry name" value="FAD/NAD-bd_sf"/>
</dbReference>
<reference evidence="3" key="1">
    <citation type="submission" date="2022-10" db="EMBL/GenBank/DDBJ databases">
        <title>Tapping the CABI collections for fungal endophytes: first genome assemblies for Collariella, Neodidymelliopsis, Ascochyta clinopodiicola, Didymella pomorum, Didymosphaeria variabile, Neocosmospora piperis and Neocucurbitaria cava.</title>
        <authorList>
            <person name="Hill R."/>
        </authorList>
    </citation>
    <scope>NUCLEOTIDE SEQUENCE</scope>
    <source>
        <strain evidence="3">IMI 356814</strain>
    </source>
</reference>
<dbReference type="AlphaFoldDB" id="A0A9W9CKR9"/>
<evidence type="ECO:0000313" key="3">
    <source>
        <dbReference type="EMBL" id="KAJ4368864.1"/>
    </source>
</evidence>
<dbReference type="InterPro" id="IPR017230">
    <property type="entry name" value="Mrs6"/>
</dbReference>
<dbReference type="SUPFAM" id="SSF51905">
    <property type="entry name" value="FAD/NAD(P)-binding domain"/>
    <property type="match status" value="1"/>
</dbReference>
<evidence type="ECO:0000313" key="4">
    <source>
        <dbReference type="Proteomes" id="UP001140560"/>
    </source>
</evidence>
<dbReference type="GO" id="GO:0007264">
    <property type="term" value="P:small GTPase-mediated signal transduction"/>
    <property type="evidence" value="ECO:0007669"/>
    <property type="project" value="UniProtKB-UniRule"/>
</dbReference>
<protein>
    <recommendedName>
        <fullName evidence="2">Rab proteins geranylgeranyltransferase</fullName>
    </recommendedName>
</protein>
<dbReference type="GO" id="GO:0005634">
    <property type="term" value="C:nucleus"/>
    <property type="evidence" value="ECO:0007669"/>
    <property type="project" value="TreeGrafter"/>
</dbReference>
<dbReference type="Gene3D" id="3.30.519.10">
    <property type="entry name" value="Guanine Nucleotide Dissociation Inhibitor, domain 2"/>
    <property type="match status" value="1"/>
</dbReference>
<dbReference type="PIRSF" id="PIRSF037514">
    <property type="entry name" value="Rab_ger_ger_transf_A_fun"/>
    <property type="match status" value="1"/>
</dbReference>
<dbReference type="Pfam" id="PF00996">
    <property type="entry name" value="GDI"/>
    <property type="match status" value="1"/>
</dbReference>